<reference evidence="1" key="1">
    <citation type="submission" date="2019-08" db="EMBL/GenBank/DDBJ databases">
        <authorList>
            <person name="Kucharzyk K."/>
            <person name="Murdoch R.W."/>
            <person name="Higgins S."/>
            <person name="Loffler F."/>
        </authorList>
    </citation>
    <scope>NUCLEOTIDE SEQUENCE</scope>
</reference>
<dbReference type="AlphaFoldDB" id="A0A644THP6"/>
<organism evidence="1">
    <name type="scientific">bioreactor metagenome</name>
    <dbReference type="NCBI Taxonomy" id="1076179"/>
    <lineage>
        <taxon>unclassified sequences</taxon>
        <taxon>metagenomes</taxon>
        <taxon>ecological metagenomes</taxon>
    </lineage>
</organism>
<evidence type="ECO:0000313" key="1">
    <source>
        <dbReference type="EMBL" id="MPL66249.1"/>
    </source>
</evidence>
<protein>
    <recommendedName>
        <fullName evidence="2">Apea-like HEPN domain-containing protein</fullName>
    </recommendedName>
</protein>
<accession>A0A644THP6</accession>
<name>A0A644THP6_9ZZZZ</name>
<comment type="caution">
    <text evidence="1">The sequence shown here is derived from an EMBL/GenBank/DDBJ whole genome shotgun (WGS) entry which is preliminary data.</text>
</comment>
<evidence type="ECO:0008006" key="2">
    <source>
        <dbReference type="Google" id="ProtNLM"/>
    </source>
</evidence>
<dbReference type="EMBL" id="VSSQ01000031">
    <property type="protein sequence ID" value="MPL66249.1"/>
    <property type="molecule type" value="Genomic_DNA"/>
</dbReference>
<proteinExistence type="predicted"/>
<gene>
    <name evidence="1" type="ORF">SDC9_11918</name>
</gene>
<sequence>MSITVPLFQKSIGNTLADTFAFIVATDKESRLNTIKAVKEFYRLRSALVHGGDTKVNNDYIIFNSFVAFLILASSDVL</sequence>